<dbReference type="Pfam" id="PF01435">
    <property type="entry name" value="Peptidase_M48"/>
    <property type="match status" value="1"/>
</dbReference>
<dbReference type="FunCoup" id="A0A7X0JWI6">
    <property type="interactions" value="152"/>
</dbReference>
<dbReference type="HAMAP" id="MF_00997">
    <property type="entry name" value="Protease_BepA"/>
    <property type="match status" value="1"/>
</dbReference>
<keyword evidence="7 8" id="KW-0482">Metalloprotease</keyword>
<keyword evidence="11" id="KW-1185">Reference proteome</keyword>
<comment type="similarity">
    <text evidence="8">Belongs to the peptidase M48 family. BepA subfamily.</text>
</comment>
<dbReference type="EC" id="3.4.-.-" evidence="8"/>
<dbReference type="AlphaFoldDB" id="A0A7X0JWI6"/>
<dbReference type="GO" id="GO:0004222">
    <property type="term" value="F:metalloendopeptidase activity"/>
    <property type="evidence" value="ECO:0007669"/>
    <property type="project" value="InterPro"/>
</dbReference>
<feature type="binding site" evidence="8">
    <location>
        <position position="136"/>
    </location>
    <ligand>
        <name>Zn(2+)</name>
        <dbReference type="ChEBI" id="CHEBI:29105"/>
        <note>catalytic</note>
    </ligand>
</feature>
<dbReference type="InParanoid" id="A0A7X0JWI6"/>
<dbReference type="Proteomes" id="UP000528457">
    <property type="component" value="Unassembled WGS sequence"/>
</dbReference>
<feature type="domain" description="Peptidase M48" evidence="9">
    <location>
        <begin position="75"/>
        <end position="260"/>
    </location>
</feature>
<dbReference type="Gene3D" id="1.25.40.10">
    <property type="entry name" value="Tetratricopeptide repeat domain"/>
    <property type="match status" value="1"/>
</dbReference>
<gene>
    <name evidence="10" type="ORF">HNR48_003090</name>
</gene>
<dbReference type="CDD" id="cd07324">
    <property type="entry name" value="M48C_Oma1-like"/>
    <property type="match status" value="1"/>
</dbReference>
<feature type="active site" evidence="8">
    <location>
        <position position="137"/>
    </location>
</feature>
<feature type="signal peptide" evidence="8">
    <location>
        <begin position="1"/>
        <end position="20"/>
    </location>
</feature>
<dbReference type="InterPro" id="IPR030873">
    <property type="entry name" value="Protease_BepA"/>
</dbReference>
<keyword evidence="2 8" id="KW-0479">Metal-binding</keyword>
<keyword evidence="5 8" id="KW-0378">Hydrolase</keyword>
<dbReference type="GO" id="GO:0016020">
    <property type="term" value="C:membrane"/>
    <property type="evidence" value="ECO:0007669"/>
    <property type="project" value="InterPro"/>
</dbReference>
<evidence type="ECO:0000256" key="4">
    <source>
        <dbReference type="ARBA" id="ARBA00022764"/>
    </source>
</evidence>
<proteinExistence type="inferred from homology"/>
<keyword evidence="3 8" id="KW-0732">Signal</keyword>
<evidence type="ECO:0000256" key="7">
    <source>
        <dbReference type="ARBA" id="ARBA00023049"/>
    </source>
</evidence>
<dbReference type="GO" id="GO:0008270">
    <property type="term" value="F:zinc ion binding"/>
    <property type="evidence" value="ECO:0007669"/>
    <property type="project" value="UniProtKB-UniRule"/>
</dbReference>
<dbReference type="InterPro" id="IPR019734">
    <property type="entry name" value="TPR_rpt"/>
</dbReference>
<dbReference type="Pfam" id="PF14559">
    <property type="entry name" value="TPR_19"/>
    <property type="match status" value="1"/>
</dbReference>
<keyword evidence="6 8" id="KW-0862">Zinc</keyword>
<organism evidence="10 11">
    <name type="scientific">Pseudoteredinibacter isoporae</name>
    <dbReference type="NCBI Taxonomy" id="570281"/>
    <lineage>
        <taxon>Bacteria</taxon>
        <taxon>Pseudomonadati</taxon>
        <taxon>Pseudomonadota</taxon>
        <taxon>Gammaproteobacteria</taxon>
        <taxon>Cellvibrionales</taxon>
        <taxon>Cellvibrionaceae</taxon>
        <taxon>Pseudoteredinibacter</taxon>
    </lineage>
</organism>
<comment type="caution">
    <text evidence="10">The sequence shown here is derived from an EMBL/GenBank/DDBJ whole genome shotgun (WGS) entry which is preliminary data.</text>
</comment>
<evidence type="ECO:0000313" key="10">
    <source>
        <dbReference type="EMBL" id="MBB6522805.1"/>
    </source>
</evidence>
<comment type="subcellular location">
    <subcellularLocation>
        <location evidence="8">Periplasm</location>
    </subcellularLocation>
</comment>
<dbReference type="InterPro" id="IPR001915">
    <property type="entry name" value="Peptidase_M48"/>
</dbReference>
<evidence type="ECO:0000259" key="9">
    <source>
        <dbReference type="Pfam" id="PF01435"/>
    </source>
</evidence>
<dbReference type="Gene3D" id="3.30.2010.10">
    <property type="entry name" value="Metalloproteases ('zincins'), catalytic domain"/>
    <property type="match status" value="1"/>
</dbReference>
<dbReference type="PANTHER" id="PTHR22726">
    <property type="entry name" value="METALLOENDOPEPTIDASE OMA1"/>
    <property type="match status" value="1"/>
</dbReference>
<evidence type="ECO:0000256" key="1">
    <source>
        <dbReference type="ARBA" id="ARBA00022670"/>
    </source>
</evidence>
<dbReference type="InterPro" id="IPR051156">
    <property type="entry name" value="Mito/Outer_Membr_Metalloprot"/>
</dbReference>
<evidence type="ECO:0000256" key="5">
    <source>
        <dbReference type="ARBA" id="ARBA00022801"/>
    </source>
</evidence>
<keyword evidence="1 8" id="KW-0645">Protease</keyword>
<dbReference type="GO" id="GO:0042597">
    <property type="term" value="C:periplasmic space"/>
    <property type="evidence" value="ECO:0007669"/>
    <property type="project" value="UniProtKB-SubCell"/>
</dbReference>
<dbReference type="RefSeq" id="WP_166845178.1">
    <property type="nucleotide sequence ID" value="NZ_JAAONY010000002.1"/>
</dbReference>
<dbReference type="EMBL" id="JACHHT010000002">
    <property type="protein sequence ID" value="MBB6522805.1"/>
    <property type="molecule type" value="Genomic_DNA"/>
</dbReference>
<evidence type="ECO:0000256" key="8">
    <source>
        <dbReference type="HAMAP-Rule" id="MF_00997"/>
    </source>
</evidence>
<dbReference type="SUPFAM" id="SSF48452">
    <property type="entry name" value="TPR-like"/>
    <property type="match status" value="1"/>
</dbReference>
<protein>
    <recommendedName>
        <fullName evidence="8">Putative beta-barrel assembly-enhancing protease</fullName>
        <ecNumber evidence="8">3.4.-.-</ecNumber>
    </recommendedName>
</protein>
<dbReference type="SMART" id="SM00028">
    <property type="entry name" value="TPR"/>
    <property type="match status" value="3"/>
</dbReference>
<dbReference type="InterPro" id="IPR011990">
    <property type="entry name" value="TPR-like_helical_dom_sf"/>
</dbReference>
<evidence type="ECO:0000256" key="2">
    <source>
        <dbReference type="ARBA" id="ARBA00022723"/>
    </source>
</evidence>
<reference evidence="10 11" key="1">
    <citation type="submission" date="2020-08" db="EMBL/GenBank/DDBJ databases">
        <title>Genomic Encyclopedia of Type Strains, Phase IV (KMG-IV): sequencing the most valuable type-strain genomes for metagenomic binning, comparative biology and taxonomic classification.</title>
        <authorList>
            <person name="Goeker M."/>
        </authorList>
    </citation>
    <scope>NUCLEOTIDE SEQUENCE [LARGE SCALE GENOMIC DNA]</scope>
    <source>
        <strain evidence="10 11">DSM 22368</strain>
    </source>
</reference>
<feature type="binding site" evidence="8">
    <location>
        <position position="202"/>
    </location>
    <ligand>
        <name>Zn(2+)</name>
        <dbReference type="ChEBI" id="CHEBI:29105"/>
        <note>catalytic</note>
    </ligand>
</feature>
<dbReference type="PANTHER" id="PTHR22726:SF1">
    <property type="entry name" value="METALLOENDOPEPTIDASE OMA1, MITOCHONDRIAL"/>
    <property type="match status" value="1"/>
</dbReference>
<feature type="chain" id="PRO_5031655604" description="Putative beta-barrel assembly-enhancing protease" evidence="8">
    <location>
        <begin position="21"/>
        <end position="484"/>
    </location>
</feature>
<sequence precursor="true">MGISSKPIACLALSISLALAANPISAQKKEIQLPSLGDATSGIVSPQQEYKLGQAWARSFRAQVPTSVDAQLADYTEKLMAKLAEHSELHSKQLDIIMVENPTLNAFAVPGGVVGVHTGLFNYAQSEGQIAAVLAHELAHLSQRHFARGVEQQQRNTLPMLAALMTSLVIAATTSGDAGLAALSATQAAAIDAKLRFSRQNEQEADRIGIQTMAAAGLDPYQAPEMFEQMLKATQFSRRPPEFLLTHPVTEKRIADTRNRARRYVERPLPPSLDFHLMRSRVRLSLSETPSQAAKAFASELEGHSLLPEASRYGLLLSYIEMKEIKKAKEQLDILLEGKPDHVSYIIAKADLAAAAGNFDGALMDLRLALKKNPHNHPISVRLAELYMESGQYHRGEQLLVKHSRQRPHDTYVWYLLAEIHGLTGDILNLHQARAEYFILNGIYDKALHHLKLAQKMARGNYRLSTILEEKTRQVYNMIEDQKG</sequence>
<keyword evidence="4 8" id="KW-0574">Periplasm</keyword>
<comment type="cofactor">
    <cofactor evidence="8">
        <name>Zn(2+)</name>
        <dbReference type="ChEBI" id="CHEBI:29105"/>
    </cofactor>
    <text evidence="8">Binds 1 zinc ion per subunit.</text>
</comment>
<evidence type="ECO:0000256" key="6">
    <source>
        <dbReference type="ARBA" id="ARBA00022833"/>
    </source>
</evidence>
<evidence type="ECO:0000313" key="11">
    <source>
        <dbReference type="Proteomes" id="UP000528457"/>
    </source>
</evidence>
<comment type="function">
    <text evidence="8">Functions as both a chaperone and a metalloprotease. Maintains the integrity of the outer membrane by promoting either the assembly or the elimination of outer membrane proteins, depending on their folding state.</text>
</comment>
<accession>A0A7X0JWI6</accession>
<feature type="binding site" evidence="8">
    <location>
        <position position="140"/>
    </location>
    <ligand>
        <name>Zn(2+)</name>
        <dbReference type="ChEBI" id="CHEBI:29105"/>
        <note>catalytic</note>
    </ligand>
</feature>
<feature type="active site" description="Proton donor" evidence="8">
    <location>
        <position position="206"/>
    </location>
</feature>
<name>A0A7X0JWI6_9GAMM</name>
<dbReference type="GO" id="GO:0051603">
    <property type="term" value="P:proteolysis involved in protein catabolic process"/>
    <property type="evidence" value="ECO:0007669"/>
    <property type="project" value="TreeGrafter"/>
</dbReference>
<evidence type="ECO:0000256" key="3">
    <source>
        <dbReference type="ARBA" id="ARBA00022729"/>
    </source>
</evidence>